<evidence type="ECO:0000256" key="1">
    <source>
        <dbReference type="SAM" id="Phobius"/>
    </source>
</evidence>
<feature type="transmembrane region" description="Helical" evidence="1">
    <location>
        <begin position="86"/>
        <end position="107"/>
    </location>
</feature>
<name>A0A6C0KXK6_9ZZZZ</name>
<accession>A0A6C0KXK6</accession>
<keyword evidence="1" id="KW-0472">Membrane</keyword>
<organism evidence="2">
    <name type="scientific">viral metagenome</name>
    <dbReference type="NCBI Taxonomy" id="1070528"/>
    <lineage>
        <taxon>unclassified sequences</taxon>
        <taxon>metagenomes</taxon>
        <taxon>organismal metagenomes</taxon>
    </lineage>
</organism>
<reference evidence="2" key="1">
    <citation type="journal article" date="2020" name="Nature">
        <title>Giant virus diversity and host interactions through global metagenomics.</title>
        <authorList>
            <person name="Schulz F."/>
            <person name="Roux S."/>
            <person name="Paez-Espino D."/>
            <person name="Jungbluth S."/>
            <person name="Walsh D.A."/>
            <person name="Denef V.J."/>
            <person name="McMahon K.D."/>
            <person name="Konstantinidis K.T."/>
            <person name="Eloe-Fadrosh E.A."/>
            <person name="Kyrpides N.C."/>
            <person name="Woyke T."/>
        </authorList>
    </citation>
    <scope>NUCLEOTIDE SEQUENCE</scope>
    <source>
        <strain evidence="2">GVMAG-S-3300013094-109</strain>
    </source>
</reference>
<proteinExistence type="predicted"/>
<keyword evidence="1" id="KW-1133">Transmembrane helix</keyword>
<sequence length="132" mass="15618">MKTFRNQKKKIIDGTDTKDIEKIQAIKIPNKYKLTPLNNSLIFPKSLFFKKNMNDIKLYDVDFISKSSKKLIEYNKNKNSGFKNEGILALFITGLIIGFGINSFFVFHRKNNFKYYYITNNFDNFNNYNMII</sequence>
<protein>
    <submittedName>
        <fullName evidence="2">Uncharacterized protein</fullName>
    </submittedName>
</protein>
<dbReference type="AlphaFoldDB" id="A0A6C0KXK6"/>
<dbReference type="EMBL" id="MN740989">
    <property type="protein sequence ID" value="QHU21417.1"/>
    <property type="molecule type" value="Genomic_DNA"/>
</dbReference>
<evidence type="ECO:0000313" key="2">
    <source>
        <dbReference type="EMBL" id="QHU21417.1"/>
    </source>
</evidence>
<keyword evidence="1" id="KW-0812">Transmembrane</keyword>